<evidence type="ECO:0000256" key="1">
    <source>
        <dbReference type="SAM" id="SignalP"/>
    </source>
</evidence>
<keyword evidence="4" id="KW-1185">Reference proteome</keyword>
<reference evidence="3" key="1">
    <citation type="journal article" date="2019" name="bioRxiv">
        <title>The Genome of the Zebra Mussel, Dreissena polymorpha: A Resource for Invasive Species Research.</title>
        <authorList>
            <person name="McCartney M.A."/>
            <person name="Auch B."/>
            <person name="Kono T."/>
            <person name="Mallez S."/>
            <person name="Zhang Y."/>
            <person name="Obille A."/>
            <person name="Becker A."/>
            <person name="Abrahante J.E."/>
            <person name="Garbe J."/>
            <person name="Badalamenti J.P."/>
            <person name="Herman A."/>
            <person name="Mangelson H."/>
            <person name="Liachko I."/>
            <person name="Sullivan S."/>
            <person name="Sone E.D."/>
            <person name="Koren S."/>
            <person name="Silverstein K.A.T."/>
            <person name="Beckman K.B."/>
            <person name="Gohl D.M."/>
        </authorList>
    </citation>
    <scope>NUCLEOTIDE SEQUENCE</scope>
    <source>
        <strain evidence="3">Duluth1</strain>
        <tissue evidence="3">Whole animal</tissue>
    </source>
</reference>
<dbReference type="InterPro" id="IPR036056">
    <property type="entry name" value="Fibrinogen-like_C"/>
</dbReference>
<dbReference type="Pfam" id="PF00147">
    <property type="entry name" value="Fibrinogen_C"/>
    <property type="match status" value="1"/>
</dbReference>
<dbReference type="SUPFAM" id="SSF56496">
    <property type="entry name" value="Fibrinogen C-terminal domain-like"/>
    <property type="match status" value="1"/>
</dbReference>
<feature type="chain" id="PRO_5038586447" description="Fibrinogen C-terminal domain-containing protein" evidence="1">
    <location>
        <begin position="18"/>
        <end position="267"/>
    </location>
</feature>
<name>A0A9D4H1Y3_DREPO</name>
<dbReference type="Proteomes" id="UP000828390">
    <property type="component" value="Unassembled WGS sequence"/>
</dbReference>
<reference evidence="3" key="2">
    <citation type="submission" date="2020-11" db="EMBL/GenBank/DDBJ databases">
        <authorList>
            <person name="McCartney M.A."/>
            <person name="Auch B."/>
            <person name="Kono T."/>
            <person name="Mallez S."/>
            <person name="Becker A."/>
            <person name="Gohl D.M."/>
            <person name="Silverstein K.A.T."/>
            <person name="Koren S."/>
            <person name="Bechman K.B."/>
            <person name="Herman A."/>
            <person name="Abrahante J.E."/>
            <person name="Garbe J."/>
        </authorList>
    </citation>
    <scope>NUCLEOTIDE SEQUENCE</scope>
    <source>
        <strain evidence="3">Duluth1</strain>
        <tissue evidence="3">Whole animal</tissue>
    </source>
</reference>
<gene>
    <name evidence="3" type="ORF">DPMN_129865</name>
</gene>
<dbReference type="InterPro" id="IPR014716">
    <property type="entry name" value="Fibrinogen_a/b/g_C_1"/>
</dbReference>
<dbReference type="PROSITE" id="PS51406">
    <property type="entry name" value="FIBRINOGEN_C_2"/>
    <property type="match status" value="1"/>
</dbReference>
<proteinExistence type="predicted"/>
<dbReference type="OrthoDB" id="6145874at2759"/>
<comment type="caution">
    <text evidence="3">The sequence shown here is derived from an EMBL/GenBank/DDBJ whole genome shotgun (WGS) entry which is preliminary data.</text>
</comment>
<keyword evidence="1" id="KW-0732">Signal</keyword>
<dbReference type="Gene3D" id="3.90.215.10">
    <property type="entry name" value="Gamma Fibrinogen, chain A, domain 1"/>
    <property type="match status" value="1"/>
</dbReference>
<accession>A0A9D4H1Y3</accession>
<evidence type="ECO:0000313" key="3">
    <source>
        <dbReference type="EMBL" id="KAH3827919.1"/>
    </source>
</evidence>
<dbReference type="EMBL" id="JAIWYP010000005">
    <property type="protein sequence ID" value="KAH3827919.1"/>
    <property type="molecule type" value="Genomic_DNA"/>
</dbReference>
<dbReference type="PANTHER" id="PTHR19143">
    <property type="entry name" value="FIBRINOGEN/TENASCIN/ANGIOPOEITIN"/>
    <property type="match status" value="1"/>
</dbReference>
<dbReference type="InterPro" id="IPR002181">
    <property type="entry name" value="Fibrinogen_a/b/g_C_dom"/>
</dbReference>
<dbReference type="InterPro" id="IPR050373">
    <property type="entry name" value="Fibrinogen_C-term_domain"/>
</dbReference>
<organism evidence="3 4">
    <name type="scientific">Dreissena polymorpha</name>
    <name type="common">Zebra mussel</name>
    <name type="synonym">Mytilus polymorpha</name>
    <dbReference type="NCBI Taxonomy" id="45954"/>
    <lineage>
        <taxon>Eukaryota</taxon>
        <taxon>Metazoa</taxon>
        <taxon>Spiralia</taxon>
        <taxon>Lophotrochozoa</taxon>
        <taxon>Mollusca</taxon>
        <taxon>Bivalvia</taxon>
        <taxon>Autobranchia</taxon>
        <taxon>Heteroconchia</taxon>
        <taxon>Euheterodonta</taxon>
        <taxon>Imparidentia</taxon>
        <taxon>Neoheterodontei</taxon>
        <taxon>Myida</taxon>
        <taxon>Dreissenoidea</taxon>
        <taxon>Dreissenidae</taxon>
        <taxon>Dreissena</taxon>
    </lineage>
</organism>
<evidence type="ECO:0000259" key="2">
    <source>
        <dbReference type="PROSITE" id="PS51406"/>
    </source>
</evidence>
<feature type="domain" description="Fibrinogen C-terminal" evidence="2">
    <location>
        <begin position="46"/>
        <end position="267"/>
    </location>
</feature>
<dbReference type="SMART" id="SM00186">
    <property type="entry name" value="FBG"/>
    <property type="match status" value="1"/>
</dbReference>
<feature type="signal peptide" evidence="1">
    <location>
        <begin position="1"/>
        <end position="17"/>
    </location>
</feature>
<dbReference type="AlphaFoldDB" id="A0A9D4H1Y3"/>
<dbReference type="PANTHER" id="PTHR19143:SF424">
    <property type="entry name" value="FIBRINOGEN C-TERMINAL DOMAIN-CONTAINING PROTEIN"/>
    <property type="match status" value="1"/>
</dbReference>
<sequence>MFLYLTLCALAVIGAQASDQRPFGSVEYEQPTAKVEPLSGDNILNEADHTKYQDCDEILASGSYKKAGAYRIYLNQSEPIVVFCAFELGATSYVISIQKYGRVSFVQNYYNYEWGFGNIGGGDGWLGLRNIKALTDAGNNVLTVTMQDCNNVIRTLAWNHFSLGSPASRYTLYVNSFASGHVLPDDLSHNNGMPFSTIDRQDVNNCAVQMRAGWWYNYCTYTLPTGKYYPLCGPYTPPGGFYDGMFYKDWRGFGYSLRFFRMALSRY</sequence>
<dbReference type="GO" id="GO:0005615">
    <property type="term" value="C:extracellular space"/>
    <property type="evidence" value="ECO:0007669"/>
    <property type="project" value="TreeGrafter"/>
</dbReference>
<protein>
    <recommendedName>
        <fullName evidence="2">Fibrinogen C-terminal domain-containing protein</fullName>
    </recommendedName>
</protein>
<evidence type="ECO:0000313" key="4">
    <source>
        <dbReference type="Proteomes" id="UP000828390"/>
    </source>
</evidence>